<dbReference type="FunFam" id="3.30.200.20:FF:000097">
    <property type="entry name" value="Probable serine/threonine-protein kinase nek1"/>
    <property type="match status" value="1"/>
</dbReference>
<dbReference type="PANTHER" id="PTHR44535">
    <property type="entry name" value="PROTEIN CBG16200"/>
    <property type="match status" value="1"/>
</dbReference>
<keyword evidence="16" id="KW-0175">Coiled coil</keyword>
<dbReference type="GO" id="GO:0046872">
    <property type="term" value="F:metal ion binding"/>
    <property type="evidence" value="ECO:0007669"/>
    <property type="project" value="UniProtKB-KW"/>
</dbReference>
<evidence type="ECO:0000256" key="17">
    <source>
        <dbReference type="SAM" id="MobiDB-lite"/>
    </source>
</evidence>
<dbReference type="AlphaFoldDB" id="A0A6J2VLC6"/>
<dbReference type="PROSITE" id="PS50012">
    <property type="entry name" value="RCC1_3"/>
    <property type="match status" value="6"/>
</dbReference>
<keyword evidence="9" id="KW-0479">Metal-binding</keyword>
<feature type="repeat" description="RCC1" evidence="15">
    <location>
        <begin position="377"/>
        <end position="433"/>
    </location>
</feature>
<evidence type="ECO:0000256" key="10">
    <source>
        <dbReference type="ARBA" id="ARBA00022737"/>
    </source>
</evidence>
<comment type="cofactor">
    <cofactor evidence="1">
        <name>Mg(2+)</name>
        <dbReference type="ChEBI" id="CHEBI:18420"/>
    </cofactor>
</comment>
<evidence type="ECO:0000256" key="16">
    <source>
        <dbReference type="SAM" id="Coils"/>
    </source>
</evidence>
<keyword evidence="12 20" id="KW-0418">Kinase</keyword>
<feature type="repeat" description="RCC1" evidence="15">
    <location>
        <begin position="488"/>
        <end position="539"/>
    </location>
</feature>
<dbReference type="InterPro" id="IPR008271">
    <property type="entry name" value="Ser/Thr_kinase_AS"/>
</dbReference>
<evidence type="ECO:0000259" key="18">
    <source>
        <dbReference type="PROSITE" id="PS50011"/>
    </source>
</evidence>
<feature type="repeat" description="RCC1" evidence="15">
    <location>
        <begin position="434"/>
        <end position="487"/>
    </location>
</feature>
<dbReference type="CDD" id="cd08221">
    <property type="entry name" value="STKc_Nek9"/>
    <property type="match status" value="1"/>
</dbReference>
<sequence>MSLKEYERHYASLNSDSGSESVVSGRSSGSAFVGEEEKLHYIPIRILGKGAFGEATLYRRTEDNSLVVWKEIDLNCLSDKKRRDVMNEISILSILHHSNIIAYFNHFMDKNTLLIELEYCNGGNLYDKINQQKGQLFTQEVVIWYLYQIASAVAHIHKAGILHRDIKTLNIFLTKTNLIKLGDYGLAKKLDSEYSMAETCVGTPYYMSPELCQGVKYNFKSDIWAMGCVLYELLTLTRTFDATNPLNLCVKIVQGNWTMEVNSDIYSTDLITLVHQCLDQDPEKRPTADQILDQPIISCVRQDLEERVAVLNSAIKKPKLSTVTESPVAVVTTRSREVYFWGGGKFTPQKLDMFKGGSSAQQVCAGENHFAVVTVEKELYTWASVQGGAKMVGQLGHGDQASYRQPRKVERLQGKAIRQVACGADFTACVTDEDQMYMFGSDYYGCIGVENELGMEVLEPVLLEFFSERPVRQVSCGDNHVVVLTQRGDIYSWGCGEHGRLGLDCEDDFSSPMQVELPKGAIIDSVYCGSDGTFFLTEAGKVLACGNNELNKLGLNQGITGIKNHPGEGYQGIPYTTTLTLVKQLARYKIQIIAPGKTHTAAIDERGRLMTFGCNKFGQLGVKDFKKHQGVQILVGPFGGKVVTKVSCGDGFTIAATEDNQIFAWGNAGNGRLGMPADKGFGSEVCPALPRPIFGSLHHVPDLSCRGWHTILIMEKVLNSKTIRSNSSGLSIGSGVAHGSTSSVDLETEPGSDFDLREGIMGGTMEADTDERGLETPIFSMVSKTNDSSCPSWLRKELLDAEFIPMPEGSTDSMSDPLSPSFSESATLPYDELQELKAAAAAATGKGVPQTACVDYEKVNGVDAGAYKKSTQQQQSPEQHCCQASSEVAQLREMVNRQEATIQSLQRQFSDQLKENERLWKAIQNLTMGGTVGEKNNSNHHSGDSPDDD</sequence>
<accession>A0A6J2VLC6</accession>
<keyword evidence="14" id="KW-0460">Magnesium</keyword>
<feature type="coiled-coil region" evidence="16">
    <location>
        <begin position="888"/>
        <end position="915"/>
    </location>
</feature>
<dbReference type="GO" id="GO:0005813">
    <property type="term" value="C:centrosome"/>
    <property type="evidence" value="ECO:0007669"/>
    <property type="project" value="TreeGrafter"/>
</dbReference>
<feature type="region of interest" description="Disordered" evidence="17">
    <location>
        <begin position="928"/>
        <end position="949"/>
    </location>
</feature>
<dbReference type="Gene3D" id="2.130.10.30">
    <property type="entry name" value="Regulator of chromosome condensation 1/beta-lactamase-inhibitor protein II"/>
    <property type="match status" value="2"/>
</dbReference>
<evidence type="ECO:0000313" key="20">
    <source>
        <dbReference type="RefSeq" id="XP_030632732.1"/>
    </source>
</evidence>
<dbReference type="GO" id="GO:0005737">
    <property type="term" value="C:cytoplasm"/>
    <property type="evidence" value="ECO:0007669"/>
    <property type="project" value="UniProtKB-SubCell"/>
</dbReference>
<keyword evidence="5" id="KW-0963">Cytoplasm</keyword>
<dbReference type="InterPro" id="IPR051997">
    <property type="entry name" value="STK_NEK"/>
</dbReference>
<evidence type="ECO:0000256" key="15">
    <source>
        <dbReference type="PROSITE-ProRule" id="PRU00235"/>
    </source>
</evidence>
<keyword evidence="7" id="KW-0597">Phosphoprotein</keyword>
<evidence type="ECO:0000256" key="12">
    <source>
        <dbReference type="ARBA" id="ARBA00022777"/>
    </source>
</evidence>
<dbReference type="RefSeq" id="XP_030632732.1">
    <property type="nucleotide sequence ID" value="XM_030776872.1"/>
</dbReference>
<evidence type="ECO:0000256" key="9">
    <source>
        <dbReference type="ARBA" id="ARBA00022723"/>
    </source>
</evidence>
<dbReference type="FunFam" id="2.130.10.30:FF:000118">
    <property type="match status" value="1"/>
</dbReference>
<proteinExistence type="inferred from homology"/>
<feature type="compositionally biased region" description="Polar residues" evidence="17">
    <location>
        <begin position="928"/>
        <end position="940"/>
    </location>
</feature>
<dbReference type="PANTHER" id="PTHR44535:SF1">
    <property type="entry name" value="SERINE_THREONINE-PROTEIN KINASE NEK9"/>
    <property type="match status" value="1"/>
</dbReference>
<dbReference type="Pfam" id="PF25390">
    <property type="entry name" value="WD40_RLD"/>
    <property type="match status" value="1"/>
</dbReference>
<evidence type="ECO:0000256" key="13">
    <source>
        <dbReference type="ARBA" id="ARBA00022840"/>
    </source>
</evidence>
<dbReference type="EC" id="2.7.11.1" evidence="4"/>
<keyword evidence="10" id="KW-0677">Repeat</keyword>
<gene>
    <name evidence="20" type="primary">nek9</name>
</gene>
<keyword evidence="8" id="KW-0808">Transferase</keyword>
<keyword evidence="13" id="KW-0067">ATP-binding</keyword>
<dbReference type="SUPFAM" id="SSF50985">
    <property type="entry name" value="RCC1/BLIP-II"/>
    <property type="match status" value="1"/>
</dbReference>
<dbReference type="Pfam" id="PF00069">
    <property type="entry name" value="Pkinase"/>
    <property type="match status" value="1"/>
</dbReference>
<evidence type="ECO:0000256" key="1">
    <source>
        <dbReference type="ARBA" id="ARBA00001946"/>
    </source>
</evidence>
<comment type="similarity">
    <text evidence="3">Belongs to the protein kinase superfamily. NEK Ser/Thr protein kinase family. NIMA subfamily.</text>
</comment>
<evidence type="ECO:0000256" key="4">
    <source>
        <dbReference type="ARBA" id="ARBA00012513"/>
    </source>
</evidence>
<dbReference type="Gene3D" id="3.30.200.20">
    <property type="entry name" value="Phosphorylase Kinase, domain 1"/>
    <property type="match status" value="1"/>
</dbReference>
<reference evidence="20" key="1">
    <citation type="submission" date="2025-08" db="UniProtKB">
        <authorList>
            <consortium name="RefSeq"/>
        </authorList>
    </citation>
    <scope>IDENTIFICATION</scope>
</reference>
<feature type="repeat" description="RCC1" evidence="15">
    <location>
        <begin position="660"/>
        <end position="716"/>
    </location>
</feature>
<dbReference type="InterPro" id="IPR042767">
    <property type="entry name" value="Nek9_STKc"/>
</dbReference>
<dbReference type="InterPro" id="IPR058923">
    <property type="entry name" value="RCC1-like_dom"/>
</dbReference>
<keyword evidence="6" id="KW-0723">Serine/threonine-protein kinase</keyword>
<dbReference type="SUPFAM" id="SSF56112">
    <property type="entry name" value="Protein kinase-like (PK-like)"/>
    <property type="match status" value="1"/>
</dbReference>
<organism evidence="19 20">
    <name type="scientific">Chanos chanos</name>
    <name type="common">Milkfish</name>
    <name type="synonym">Mugil chanos</name>
    <dbReference type="NCBI Taxonomy" id="29144"/>
    <lineage>
        <taxon>Eukaryota</taxon>
        <taxon>Metazoa</taxon>
        <taxon>Chordata</taxon>
        <taxon>Craniata</taxon>
        <taxon>Vertebrata</taxon>
        <taxon>Euteleostomi</taxon>
        <taxon>Actinopterygii</taxon>
        <taxon>Neopterygii</taxon>
        <taxon>Teleostei</taxon>
        <taxon>Ostariophysi</taxon>
        <taxon>Gonorynchiformes</taxon>
        <taxon>Chanidae</taxon>
        <taxon>Chanos</taxon>
    </lineage>
</organism>
<evidence type="ECO:0000256" key="11">
    <source>
        <dbReference type="ARBA" id="ARBA00022741"/>
    </source>
</evidence>
<keyword evidence="19" id="KW-1185">Reference proteome</keyword>
<feature type="region of interest" description="Disordered" evidence="17">
    <location>
        <begin position="736"/>
        <end position="758"/>
    </location>
</feature>
<dbReference type="PROSITE" id="PS50011">
    <property type="entry name" value="PROTEIN_KINASE_DOM"/>
    <property type="match status" value="1"/>
</dbReference>
<protein>
    <recommendedName>
        <fullName evidence="4">non-specific serine/threonine protein kinase</fullName>
        <ecNumber evidence="4">2.7.11.1</ecNumber>
    </recommendedName>
</protein>
<dbReference type="InterPro" id="IPR000408">
    <property type="entry name" value="Reg_chr_condens"/>
</dbReference>
<evidence type="ECO:0000256" key="8">
    <source>
        <dbReference type="ARBA" id="ARBA00022679"/>
    </source>
</evidence>
<evidence type="ECO:0000256" key="3">
    <source>
        <dbReference type="ARBA" id="ARBA00010886"/>
    </source>
</evidence>
<comment type="subcellular location">
    <subcellularLocation>
        <location evidence="2">Cytoplasm</location>
    </subcellularLocation>
</comment>
<feature type="repeat" description="RCC1" evidence="15">
    <location>
        <begin position="540"/>
        <end position="606"/>
    </location>
</feature>
<dbReference type="GeneID" id="115814137"/>
<keyword evidence="11" id="KW-0547">Nucleotide-binding</keyword>
<evidence type="ECO:0000256" key="5">
    <source>
        <dbReference type="ARBA" id="ARBA00022490"/>
    </source>
</evidence>
<dbReference type="GO" id="GO:0004674">
    <property type="term" value="F:protein serine/threonine kinase activity"/>
    <property type="evidence" value="ECO:0007669"/>
    <property type="project" value="UniProtKB-KW"/>
</dbReference>
<evidence type="ECO:0000256" key="2">
    <source>
        <dbReference type="ARBA" id="ARBA00004496"/>
    </source>
</evidence>
<evidence type="ECO:0000313" key="19">
    <source>
        <dbReference type="Proteomes" id="UP000504632"/>
    </source>
</evidence>
<evidence type="ECO:0000256" key="14">
    <source>
        <dbReference type="ARBA" id="ARBA00022842"/>
    </source>
</evidence>
<dbReference type="Gene3D" id="1.10.510.10">
    <property type="entry name" value="Transferase(Phosphotransferase) domain 1"/>
    <property type="match status" value="1"/>
</dbReference>
<dbReference type="InterPro" id="IPR011009">
    <property type="entry name" value="Kinase-like_dom_sf"/>
</dbReference>
<evidence type="ECO:0000256" key="6">
    <source>
        <dbReference type="ARBA" id="ARBA00022527"/>
    </source>
</evidence>
<dbReference type="GO" id="GO:0019901">
    <property type="term" value="F:protein kinase binding"/>
    <property type="evidence" value="ECO:0007669"/>
    <property type="project" value="TreeGrafter"/>
</dbReference>
<dbReference type="InterPro" id="IPR000719">
    <property type="entry name" value="Prot_kinase_dom"/>
</dbReference>
<feature type="repeat" description="RCC1" evidence="15">
    <location>
        <begin position="607"/>
        <end position="659"/>
    </location>
</feature>
<dbReference type="InterPro" id="IPR009091">
    <property type="entry name" value="RCC1/BLIP-II"/>
</dbReference>
<dbReference type="FunFam" id="1.10.510.10:FF:000602">
    <property type="entry name" value="serine/threonine-protein kinase Nek9"/>
    <property type="match status" value="1"/>
</dbReference>
<evidence type="ECO:0000256" key="7">
    <source>
        <dbReference type="ARBA" id="ARBA00022553"/>
    </source>
</evidence>
<feature type="domain" description="Protein kinase" evidence="18">
    <location>
        <begin position="41"/>
        <end position="297"/>
    </location>
</feature>
<dbReference type="SMART" id="SM00220">
    <property type="entry name" value="S_TKc"/>
    <property type="match status" value="1"/>
</dbReference>
<dbReference type="GO" id="GO:0005524">
    <property type="term" value="F:ATP binding"/>
    <property type="evidence" value="ECO:0007669"/>
    <property type="project" value="UniProtKB-KW"/>
</dbReference>
<dbReference type="PROSITE" id="PS00108">
    <property type="entry name" value="PROTEIN_KINASE_ST"/>
    <property type="match status" value="1"/>
</dbReference>
<name>A0A6J2VLC6_CHACN</name>
<dbReference type="CTD" id="91754"/>
<dbReference type="Proteomes" id="UP000504632">
    <property type="component" value="Chromosome 1"/>
</dbReference>